<feature type="compositionally biased region" description="Low complexity" evidence="1">
    <location>
        <begin position="45"/>
        <end position="57"/>
    </location>
</feature>
<organism evidence="2 3">
    <name type="scientific">Tothia fuscella</name>
    <dbReference type="NCBI Taxonomy" id="1048955"/>
    <lineage>
        <taxon>Eukaryota</taxon>
        <taxon>Fungi</taxon>
        <taxon>Dikarya</taxon>
        <taxon>Ascomycota</taxon>
        <taxon>Pezizomycotina</taxon>
        <taxon>Dothideomycetes</taxon>
        <taxon>Pleosporomycetidae</taxon>
        <taxon>Venturiales</taxon>
        <taxon>Cylindrosympodiaceae</taxon>
        <taxon>Tothia</taxon>
    </lineage>
</organism>
<dbReference type="Proteomes" id="UP000800235">
    <property type="component" value="Unassembled WGS sequence"/>
</dbReference>
<reference evidence="2" key="1">
    <citation type="journal article" date="2020" name="Stud. Mycol.">
        <title>101 Dothideomycetes genomes: a test case for predicting lifestyles and emergence of pathogens.</title>
        <authorList>
            <person name="Haridas S."/>
            <person name="Albert R."/>
            <person name="Binder M."/>
            <person name="Bloem J."/>
            <person name="Labutti K."/>
            <person name="Salamov A."/>
            <person name="Andreopoulos B."/>
            <person name="Baker S."/>
            <person name="Barry K."/>
            <person name="Bills G."/>
            <person name="Bluhm B."/>
            <person name="Cannon C."/>
            <person name="Castanera R."/>
            <person name="Culley D."/>
            <person name="Daum C."/>
            <person name="Ezra D."/>
            <person name="Gonzalez J."/>
            <person name="Henrissat B."/>
            <person name="Kuo A."/>
            <person name="Liang C."/>
            <person name="Lipzen A."/>
            <person name="Lutzoni F."/>
            <person name="Magnuson J."/>
            <person name="Mondo S."/>
            <person name="Nolan M."/>
            <person name="Ohm R."/>
            <person name="Pangilinan J."/>
            <person name="Park H.-J."/>
            <person name="Ramirez L."/>
            <person name="Alfaro M."/>
            <person name="Sun H."/>
            <person name="Tritt A."/>
            <person name="Yoshinaga Y."/>
            <person name="Zwiers L.-H."/>
            <person name="Turgeon B."/>
            <person name="Goodwin S."/>
            <person name="Spatafora J."/>
            <person name="Crous P."/>
            <person name="Grigoriev I."/>
        </authorList>
    </citation>
    <scope>NUCLEOTIDE SEQUENCE</scope>
    <source>
        <strain evidence="2">CBS 130266</strain>
    </source>
</reference>
<accession>A0A9P4U3A6</accession>
<evidence type="ECO:0000313" key="2">
    <source>
        <dbReference type="EMBL" id="KAF2434813.1"/>
    </source>
</evidence>
<feature type="region of interest" description="Disordered" evidence="1">
    <location>
        <begin position="1"/>
        <end position="59"/>
    </location>
</feature>
<dbReference type="EMBL" id="MU007015">
    <property type="protein sequence ID" value="KAF2434813.1"/>
    <property type="molecule type" value="Genomic_DNA"/>
</dbReference>
<sequence>MDKMVDEQSKMLKQPTTKFNIMPTCAKPAPTAIATEPPKPPSPSQPYSSSGSQGPGQTNRCHIHVWEHQNCNTDALNLKAKIQMWDAAGQQILAKSDLKGINAGASGLWTSKLEDVMILTGEHKGDYIQFALGSQSWSSKDSDEKKDNWCNAPGSWSPKNGPSCGGLFDEKNGAESVRQMDCFFQCPYHGGKPSDRS</sequence>
<protein>
    <submittedName>
        <fullName evidence="2">Uncharacterized protein</fullName>
    </submittedName>
</protein>
<comment type="caution">
    <text evidence="2">The sequence shown here is derived from an EMBL/GenBank/DDBJ whole genome shotgun (WGS) entry which is preliminary data.</text>
</comment>
<evidence type="ECO:0000313" key="3">
    <source>
        <dbReference type="Proteomes" id="UP000800235"/>
    </source>
</evidence>
<feature type="compositionally biased region" description="Basic and acidic residues" evidence="1">
    <location>
        <begin position="1"/>
        <end position="10"/>
    </location>
</feature>
<gene>
    <name evidence="2" type="ORF">EJ08DRAFT_693309</name>
</gene>
<dbReference type="AlphaFoldDB" id="A0A9P4U3A6"/>
<dbReference type="OrthoDB" id="1896086at2759"/>
<keyword evidence="3" id="KW-1185">Reference proteome</keyword>
<name>A0A9P4U3A6_9PEZI</name>
<evidence type="ECO:0000256" key="1">
    <source>
        <dbReference type="SAM" id="MobiDB-lite"/>
    </source>
</evidence>
<proteinExistence type="predicted"/>